<dbReference type="Pfam" id="PF18367">
    <property type="entry name" value="Rv2175c_C"/>
    <property type="match status" value="1"/>
</dbReference>
<feature type="region of interest" description="Disordered" evidence="1">
    <location>
        <begin position="1"/>
        <end position="28"/>
    </location>
</feature>
<gene>
    <name evidence="4" type="ORF">AUCHE_05_05340</name>
</gene>
<dbReference type="eggNOG" id="ENOG5032W34">
    <property type="taxonomic scope" value="Bacteria"/>
</dbReference>
<dbReference type="AlphaFoldDB" id="K6VLM0"/>
<organism evidence="4 5">
    <name type="scientific">Austwickia chelonae NBRC 105200</name>
    <dbReference type="NCBI Taxonomy" id="1184607"/>
    <lineage>
        <taxon>Bacteria</taxon>
        <taxon>Bacillati</taxon>
        <taxon>Actinomycetota</taxon>
        <taxon>Actinomycetes</taxon>
        <taxon>Micrococcales</taxon>
        <taxon>Dermatophilaceae</taxon>
        <taxon>Austwickia</taxon>
    </lineage>
</organism>
<evidence type="ECO:0000313" key="4">
    <source>
        <dbReference type="EMBL" id="GAB77619.1"/>
    </source>
</evidence>
<reference evidence="4 5" key="1">
    <citation type="submission" date="2012-08" db="EMBL/GenBank/DDBJ databases">
        <title>Whole genome shotgun sequence of Austwickia chelonae NBRC 105200.</title>
        <authorList>
            <person name="Yoshida I."/>
            <person name="Hosoyama A."/>
            <person name="Tsuchikane K."/>
            <person name="Katsumata H."/>
            <person name="Ando Y."/>
            <person name="Ohji S."/>
            <person name="Hamada M."/>
            <person name="Tamura T."/>
            <person name="Yamazoe A."/>
            <person name="Yamazaki S."/>
            <person name="Fujita N."/>
        </authorList>
    </citation>
    <scope>NUCLEOTIDE SEQUENCE [LARGE SCALE GENOMIC DNA]</scope>
    <source>
        <strain evidence="4 5">NBRC 105200</strain>
    </source>
</reference>
<dbReference type="EMBL" id="BAGZ01000005">
    <property type="protein sequence ID" value="GAB77619.1"/>
    <property type="molecule type" value="Genomic_DNA"/>
</dbReference>
<sequence>MLADVSKKSASTPDTSTEPTRREQRAALDGERLAALEELVPGWLSVPEVAELQGVSLSTVRHQLQERELLGVRRGDNKAVYVPESFVTAEGPRPELRGTFTVLSDGGMDDIELLSWMFRPDDSFTGGSPMGCLLAGHKTEVRRRAMEEAF</sequence>
<dbReference type="InterPro" id="IPR041098">
    <property type="entry name" value="Rv2175c_C"/>
</dbReference>
<dbReference type="STRING" id="100225.SAMN05421595_1457"/>
<protein>
    <submittedName>
        <fullName evidence="4">Uncharacterized protein</fullName>
    </submittedName>
</protein>
<keyword evidence="5" id="KW-1185">Reference proteome</keyword>
<dbReference type="Pfam" id="PF21531">
    <property type="entry name" value="Rv2175c_wHTH"/>
    <property type="match status" value="1"/>
</dbReference>
<feature type="domain" description="Rv2175c C-terminal" evidence="2">
    <location>
        <begin position="95"/>
        <end position="146"/>
    </location>
</feature>
<feature type="compositionally biased region" description="Polar residues" evidence="1">
    <location>
        <begin position="8"/>
        <end position="18"/>
    </location>
</feature>
<dbReference type="GO" id="GO:0003677">
    <property type="term" value="F:DNA binding"/>
    <property type="evidence" value="ECO:0007669"/>
    <property type="project" value="InterPro"/>
</dbReference>
<evidence type="ECO:0000259" key="3">
    <source>
        <dbReference type="Pfam" id="PF21531"/>
    </source>
</evidence>
<comment type="caution">
    <text evidence="4">The sequence shown here is derived from an EMBL/GenBank/DDBJ whole genome shotgun (WGS) entry which is preliminary data.</text>
</comment>
<feature type="domain" description="DNA-binding protein Rv2175c wHTH" evidence="3">
    <location>
        <begin position="43"/>
        <end position="86"/>
    </location>
</feature>
<proteinExistence type="predicted"/>
<name>K6VLM0_9MICO</name>
<dbReference type="RefSeq" id="WP_006502371.1">
    <property type="nucleotide sequence ID" value="NZ_BAGZ01000005.1"/>
</dbReference>
<dbReference type="OrthoDB" id="3784042at2"/>
<dbReference type="Proteomes" id="UP000008495">
    <property type="component" value="Unassembled WGS sequence"/>
</dbReference>
<evidence type="ECO:0000313" key="5">
    <source>
        <dbReference type="Proteomes" id="UP000008495"/>
    </source>
</evidence>
<dbReference type="InterPro" id="IPR048576">
    <property type="entry name" value="Rv2175c_wHTH"/>
</dbReference>
<feature type="compositionally biased region" description="Basic and acidic residues" evidence="1">
    <location>
        <begin position="19"/>
        <end position="28"/>
    </location>
</feature>
<accession>K6VLM0</accession>
<evidence type="ECO:0000259" key="2">
    <source>
        <dbReference type="Pfam" id="PF18367"/>
    </source>
</evidence>
<evidence type="ECO:0000256" key="1">
    <source>
        <dbReference type="SAM" id="MobiDB-lite"/>
    </source>
</evidence>